<evidence type="ECO:0000313" key="3">
    <source>
        <dbReference type="Proteomes" id="UP000001593"/>
    </source>
</evidence>
<feature type="compositionally biased region" description="Basic and acidic residues" evidence="1">
    <location>
        <begin position="291"/>
        <end position="300"/>
    </location>
</feature>
<dbReference type="EMBL" id="DS469518">
    <property type="protein sequence ID" value="EDO47732.1"/>
    <property type="molecule type" value="Genomic_DNA"/>
</dbReference>
<sequence length="638" mass="69446">MAKIGDDVIEWSVDRVAEWLEEALDQNSTLHKCETQIRWRSARKGRSGVFIGNNTPLNEMGMHDCIRTFKLKHIKGNHLVNFSEVEIKSLHISQESKRKLLKAITQYRNKRKGMVNRMFQEFNDGTQVQRITTTKKPSICQDDDEQVEEEEEDPYDYHGWESDEFDDDAGDESSSDDEVGEYVEPESEEPARHIKETPVVRKGLLSVFLKVEELRAGIAQSLGREIPSPLKQMKPAPIEQEEHIDDIYDVPPEEDDMYEEPSDSSGNAMVIRPPSMDKTIRTSETEPGEYIEARQRKGSDDELYEQPLEGEEISSPSQGMQGPFIATEVVQPPTISRGLPPQLHSDDMYEIPQSDEPQAEQNYEVPDIEPAPPPRPPKGGGGVQNSNNFTPPRAQPSPNQPAQAPRSSLPSKVPGSSKPRPTANKPVIPAGATNRTGKPPSMAPKPSPGTRPIPGAQPGVRKPTPSPSLSNKEPANPQSDRGPMPFPSNRGAMPSPSTRGPTPSPSNRGAVLSPSSRGPTPSPSNRGAVPSPSSRGPTPSPSNMGAVATPSSRGVASPPSSSHSTQSPTESGSADEPLIPLPQIVGSHGQRTLPPPPIPAKTPLDVMKEAPWFQGAVDRKKAEASLKACKQVSGMRPV</sequence>
<feature type="compositionally biased region" description="Polar residues" evidence="1">
    <location>
        <begin position="467"/>
        <end position="479"/>
    </location>
</feature>
<dbReference type="OMA" id="HRFRIMD"/>
<dbReference type="STRING" id="45351.A7RLQ4"/>
<feature type="compositionally biased region" description="Acidic residues" evidence="1">
    <location>
        <begin position="301"/>
        <end position="312"/>
    </location>
</feature>
<name>A7RLQ4_NEMVE</name>
<feature type="region of interest" description="Disordered" evidence="1">
    <location>
        <begin position="133"/>
        <end position="193"/>
    </location>
</feature>
<dbReference type="InterPro" id="IPR013761">
    <property type="entry name" value="SAM/pointed_sf"/>
</dbReference>
<feature type="compositionally biased region" description="Pro residues" evidence="1">
    <location>
        <begin position="441"/>
        <end position="451"/>
    </location>
</feature>
<dbReference type="SUPFAM" id="SSF47769">
    <property type="entry name" value="SAM/Pointed domain"/>
    <property type="match status" value="1"/>
</dbReference>
<feature type="compositionally biased region" description="Low complexity" evidence="1">
    <location>
        <begin position="550"/>
        <end position="572"/>
    </location>
</feature>
<feature type="compositionally biased region" description="Acidic residues" evidence="1">
    <location>
        <begin position="251"/>
        <end position="262"/>
    </location>
</feature>
<feature type="compositionally biased region" description="Acidic residues" evidence="1">
    <location>
        <begin position="141"/>
        <end position="154"/>
    </location>
</feature>
<keyword evidence="3" id="KW-1185">Reference proteome</keyword>
<dbReference type="Proteomes" id="UP000001593">
    <property type="component" value="Unassembled WGS sequence"/>
</dbReference>
<evidence type="ECO:0000256" key="1">
    <source>
        <dbReference type="SAM" id="MobiDB-lite"/>
    </source>
</evidence>
<dbReference type="Gene3D" id="1.10.150.50">
    <property type="entry name" value="Transcription Factor, Ets-1"/>
    <property type="match status" value="1"/>
</dbReference>
<feature type="region of interest" description="Disordered" evidence="1">
    <location>
        <begin position="251"/>
        <end position="603"/>
    </location>
</feature>
<dbReference type="PRINTS" id="PR01217">
    <property type="entry name" value="PRICHEXTENSN"/>
</dbReference>
<gene>
    <name evidence="2" type="ORF">NEMVEDRAFT_v1g198950</name>
</gene>
<dbReference type="InParanoid" id="A7RLQ4"/>
<feature type="compositionally biased region" description="Acidic residues" evidence="1">
    <location>
        <begin position="162"/>
        <end position="188"/>
    </location>
</feature>
<dbReference type="AlphaFoldDB" id="A7RLQ4"/>
<protein>
    <submittedName>
        <fullName evidence="2">Uncharacterized protein</fullName>
    </submittedName>
</protein>
<accession>A7RLQ4</accession>
<dbReference type="HOGENOM" id="CLU_429144_0_0_1"/>
<proteinExistence type="predicted"/>
<evidence type="ECO:0000313" key="2">
    <source>
        <dbReference type="EMBL" id="EDO47732.1"/>
    </source>
</evidence>
<reference evidence="2 3" key="1">
    <citation type="journal article" date="2007" name="Science">
        <title>Sea anemone genome reveals ancestral eumetazoan gene repertoire and genomic organization.</title>
        <authorList>
            <person name="Putnam N.H."/>
            <person name="Srivastava M."/>
            <person name="Hellsten U."/>
            <person name="Dirks B."/>
            <person name="Chapman J."/>
            <person name="Salamov A."/>
            <person name="Terry A."/>
            <person name="Shapiro H."/>
            <person name="Lindquist E."/>
            <person name="Kapitonov V.V."/>
            <person name="Jurka J."/>
            <person name="Genikhovich G."/>
            <person name="Grigoriev I.V."/>
            <person name="Lucas S.M."/>
            <person name="Steele R.E."/>
            <person name="Finnerty J.R."/>
            <person name="Technau U."/>
            <person name="Martindale M.Q."/>
            <person name="Rokhsar D.S."/>
        </authorList>
    </citation>
    <scope>NUCLEOTIDE SEQUENCE [LARGE SCALE GENOMIC DNA]</scope>
    <source>
        <strain evidence="3">CH2 X CH6</strain>
    </source>
</reference>
<organism evidence="2 3">
    <name type="scientific">Nematostella vectensis</name>
    <name type="common">Starlet sea anemone</name>
    <dbReference type="NCBI Taxonomy" id="45351"/>
    <lineage>
        <taxon>Eukaryota</taxon>
        <taxon>Metazoa</taxon>
        <taxon>Cnidaria</taxon>
        <taxon>Anthozoa</taxon>
        <taxon>Hexacorallia</taxon>
        <taxon>Actiniaria</taxon>
        <taxon>Edwardsiidae</taxon>
        <taxon>Nematostella</taxon>
    </lineage>
</organism>